<feature type="binding site" evidence="15">
    <location>
        <position position="211"/>
    </location>
    <ligand>
        <name>Ni(2+)</name>
        <dbReference type="ChEBI" id="CHEBI:49786"/>
        <note>for nickel-dependent acireductone dioxygenase activity</note>
    </ligand>
</feature>
<evidence type="ECO:0000256" key="11">
    <source>
        <dbReference type="ARBA" id="ARBA00023054"/>
    </source>
</evidence>
<dbReference type="GO" id="GO:0005737">
    <property type="term" value="C:cytoplasm"/>
    <property type="evidence" value="ECO:0007669"/>
    <property type="project" value="UniProtKB-SubCell"/>
</dbReference>
<feature type="binding site" evidence="15">
    <location>
        <position position="254"/>
    </location>
    <ligand>
        <name>Fe(2+)</name>
        <dbReference type="ChEBI" id="CHEBI:29033"/>
        <note>for iron-dependent acireductone dioxygenase activity</note>
    </ligand>
</feature>
<organism evidence="20">
    <name type="scientific">Oryza brachyantha</name>
    <name type="common">malo sina</name>
    <dbReference type="NCBI Taxonomy" id="4533"/>
    <lineage>
        <taxon>Eukaryota</taxon>
        <taxon>Viridiplantae</taxon>
        <taxon>Streptophyta</taxon>
        <taxon>Embryophyta</taxon>
        <taxon>Tracheophyta</taxon>
        <taxon>Spermatophyta</taxon>
        <taxon>Magnoliopsida</taxon>
        <taxon>Liliopsida</taxon>
        <taxon>Poales</taxon>
        <taxon>Poaceae</taxon>
        <taxon>BOP clade</taxon>
        <taxon>Oryzoideae</taxon>
        <taxon>Oryzeae</taxon>
        <taxon>Oryzinae</taxon>
        <taxon>Oryza</taxon>
    </lineage>
</organism>
<feature type="coiled-coil region" evidence="17">
    <location>
        <begin position="681"/>
        <end position="722"/>
    </location>
</feature>
<dbReference type="GO" id="GO:0010309">
    <property type="term" value="F:acireductone dioxygenase [iron(II)-requiring] activity"/>
    <property type="evidence" value="ECO:0007669"/>
    <property type="project" value="UniProtKB-UniRule"/>
</dbReference>
<dbReference type="InterPro" id="IPR011051">
    <property type="entry name" value="RmlC_Cupin_sf"/>
</dbReference>
<dbReference type="SUPFAM" id="SSF46785">
    <property type="entry name" value="Winged helix' DNA-binding domain"/>
    <property type="match status" value="1"/>
</dbReference>
<keyword evidence="21" id="KW-1185">Reference proteome</keyword>
<keyword evidence="10" id="KW-0346">Stress response</keyword>
<dbReference type="STRING" id="4533.J3LK94"/>
<dbReference type="Gene3D" id="2.60.120.10">
    <property type="entry name" value="Jelly Rolls"/>
    <property type="match status" value="1"/>
</dbReference>
<evidence type="ECO:0000256" key="14">
    <source>
        <dbReference type="ARBA" id="ARBA00023242"/>
    </source>
</evidence>
<dbReference type="PANTHER" id="PTHR23418:SF17">
    <property type="entry name" value="ACIREDUCTONE DIOXYGENASE 2"/>
    <property type="match status" value="1"/>
</dbReference>
<dbReference type="EnsemblPlants" id="OB03G14700.1">
    <property type="protein sequence ID" value="OB03G14700.1"/>
    <property type="gene ID" value="OB03G14700"/>
</dbReference>
<comment type="similarity">
    <text evidence="16">Belongs to the HSF family.</text>
</comment>
<dbReference type="SUPFAM" id="SSF51182">
    <property type="entry name" value="RmlC-like cupins"/>
    <property type="match status" value="1"/>
</dbReference>
<dbReference type="InterPro" id="IPR014710">
    <property type="entry name" value="RmlC-like_jellyroll"/>
</dbReference>
<comment type="cofactor">
    <cofactor evidence="15">
        <name>Fe(2+)</name>
        <dbReference type="ChEBI" id="CHEBI:29033"/>
    </cofactor>
    <cofactor evidence="15">
        <name>Ni(2+)</name>
        <dbReference type="ChEBI" id="CHEBI:49786"/>
    </cofactor>
    <text evidence="15">Binds either 1 Fe or Ni cation per monomer. Iron-binding promotes an acireductone dioxygenase reaction producing 2-keto-4-methylthiobutyrate, while nickel-binding promotes an acireductone dioxygenase reaction producing 3-(methylsulfanyl)propanoate.</text>
</comment>
<dbReference type="PANTHER" id="PTHR23418">
    <property type="entry name" value="ACIREDUCTONE DIOXYGENASE"/>
    <property type="match status" value="1"/>
</dbReference>
<keyword evidence="11 17" id="KW-0175">Coiled coil</keyword>
<dbReference type="FunFam" id="1.10.10.10:FF:000057">
    <property type="entry name" value="Heat shock transcription factor 1"/>
    <property type="match status" value="1"/>
</dbReference>
<dbReference type="eggNOG" id="KOG2107">
    <property type="taxonomic scope" value="Eukaryota"/>
</dbReference>
<evidence type="ECO:0000256" key="2">
    <source>
        <dbReference type="ARBA" id="ARBA00011233"/>
    </source>
</evidence>
<dbReference type="GO" id="GO:0019509">
    <property type="term" value="P:L-methionine salvage from methylthioadenosine"/>
    <property type="evidence" value="ECO:0007669"/>
    <property type="project" value="UniProtKB-UniRule"/>
</dbReference>
<keyword evidence="12" id="KW-0238">DNA-binding</keyword>
<feature type="region of interest" description="Disordered" evidence="18">
    <location>
        <begin position="503"/>
        <end position="537"/>
    </location>
</feature>
<feature type="domain" description="HSF-type DNA-binding" evidence="19">
    <location>
        <begin position="540"/>
        <end position="654"/>
    </location>
</feature>
<comment type="subcellular location">
    <subcellularLocation>
        <location evidence="1">Cell membrane</location>
        <topology evidence="1">Peripheral membrane protein</topology>
        <orientation evidence="1">Cytoplasmic side</orientation>
    </subcellularLocation>
    <subcellularLocation>
        <location evidence="15">Cytoplasm</location>
    </subcellularLocation>
    <subcellularLocation>
        <location evidence="15">Nucleus</location>
    </subcellularLocation>
</comment>
<sequence length="887" mass="101908">MAGIHLMDRATQRILPPLQLSSMASARIIHDRMRRDGLQELRQRTSSTLPGYQESGGFQLPNSGKATQGRRVRFRTWRTSSRVKLRFVESQIKLDRRLFDLLVDLYLRACQSWELGDGKEEVIQAWYMDDSEEDQRLPHHREPKEFIPLSKLSELGILSWRLNADDWENDENLKKIREARGYSYMDICDVCPEKLPNYEAKLKNFFEEHLHTDEEIRYCLEGSGYFDVRDQNDQWIRVAVKKGGMIVLPAGMYHRFTLDSENYIKAMRLFVGEPVWTPYNRPHDHLPASSDPCDLETKKNSDKLRKNSIGKEETFLFTRRQIYPAIVSASRRPITERSNKFSDPQAKASSRRGVVMRFRSEKEDGASCRRRLSIRPRPLAAVPANLSHTLRRPPPGLGPLEASDPAAATNPQPRRSRTFHSSPGHLLCCLCLYRGVYIARAMPLSTGERSTSLTCPLPTTTLADRRAGFIRFQEQFFDWGRTRLGIVCWVWFADPPAMEPMLPGIVKEEWPPSSPPEEEDEGEGDPSEAPRPMEGLHEVGPPPFLTKTFDLVADPATDGVVSWGRAGNSFVVWDPHVFAAVLLPRFFKHNNFSSFVRQLNTYVSLFPNSQCHFESNLFSFVLQGFRKIDPDRWEFANDGFLRGQRHLLKMIKRRPLPYLPASQHALGTYLEVGQFGLDEEIDRLKRDKNILLAEVVKLRHEQQSTKADMRAMEERLQHAEQKQVQMMGFLARAMQNPDFFHQLIQQQDKMKGLEDTFSKKRTRSIDIVPFLGPEELSQSDQLESAFQFDPRPFAELNDEPGKSELENLALNIQGLGKGKQDVNGTRIQARNQASNETELTDDFWEELLNEGARGECEAGMPELERRRPRYVDALAQKLGYLSNSSQK</sequence>
<feature type="region of interest" description="Disordered" evidence="18">
    <location>
        <begin position="387"/>
        <end position="420"/>
    </location>
</feature>
<dbReference type="Gramene" id="OB03G14700.1">
    <property type="protein sequence ID" value="OB03G14700.1"/>
    <property type="gene ID" value="OB03G14700"/>
</dbReference>
<feature type="binding site" evidence="15">
    <location>
        <position position="209"/>
    </location>
    <ligand>
        <name>Ni(2+)</name>
        <dbReference type="ChEBI" id="CHEBI:49786"/>
        <note>for nickel-dependent acireductone dioxygenase activity</note>
    </ligand>
</feature>
<comment type="catalytic activity">
    <reaction evidence="15">
        <text>1,2-dihydroxy-5-(methylsulfanyl)pent-1-en-3-one + O2 = 4-methylsulfanyl-2-oxobutanoate + formate + 2 H(+)</text>
        <dbReference type="Rhea" id="RHEA:24504"/>
        <dbReference type="ChEBI" id="CHEBI:15378"/>
        <dbReference type="ChEBI" id="CHEBI:15379"/>
        <dbReference type="ChEBI" id="CHEBI:15740"/>
        <dbReference type="ChEBI" id="CHEBI:16723"/>
        <dbReference type="ChEBI" id="CHEBI:49252"/>
        <dbReference type="EC" id="1.13.11.54"/>
    </reaction>
</comment>
<evidence type="ECO:0000256" key="13">
    <source>
        <dbReference type="ARBA" id="ARBA00023163"/>
    </source>
</evidence>
<dbReference type="AlphaFoldDB" id="J3LK94"/>
<feature type="binding site" evidence="15">
    <location>
        <position position="254"/>
    </location>
    <ligand>
        <name>Ni(2+)</name>
        <dbReference type="ChEBI" id="CHEBI:49786"/>
        <note>for nickel-dependent acireductone dioxygenase activity</note>
    </ligand>
</feature>
<keyword evidence="7 15" id="KW-0560">Oxidoreductase</keyword>
<evidence type="ECO:0000256" key="16">
    <source>
        <dbReference type="RuleBase" id="RU004020"/>
    </source>
</evidence>
<evidence type="ECO:0000256" key="1">
    <source>
        <dbReference type="ARBA" id="ARBA00004413"/>
    </source>
</evidence>
<feature type="binding site" evidence="15">
    <location>
        <position position="211"/>
    </location>
    <ligand>
        <name>Fe(2+)</name>
        <dbReference type="ChEBI" id="CHEBI:29033"/>
        <note>for iron-dependent acireductone dioxygenase activity</note>
    </ligand>
</feature>
<dbReference type="InterPro" id="IPR027496">
    <property type="entry name" value="ARD_euk"/>
</dbReference>
<dbReference type="InterPro" id="IPR004313">
    <property type="entry name" value="ARD"/>
</dbReference>
<evidence type="ECO:0000256" key="9">
    <source>
        <dbReference type="ARBA" id="ARBA00023015"/>
    </source>
</evidence>
<evidence type="ECO:0000256" key="7">
    <source>
        <dbReference type="ARBA" id="ARBA00023002"/>
    </source>
</evidence>
<dbReference type="FunFam" id="2.60.120.10:FF:000031">
    <property type="entry name" value="1,2-dihydroxy-3-keto-5-methylthiopentene dioxygenase"/>
    <property type="match status" value="1"/>
</dbReference>
<feature type="binding site" evidence="15">
    <location>
        <position position="215"/>
    </location>
    <ligand>
        <name>Fe(2+)</name>
        <dbReference type="ChEBI" id="CHEBI:29033"/>
        <note>for iron-dependent acireductone dioxygenase activity</note>
    </ligand>
</feature>
<evidence type="ECO:0000256" key="18">
    <source>
        <dbReference type="SAM" id="MobiDB-lite"/>
    </source>
</evidence>
<dbReference type="InterPro" id="IPR036388">
    <property type="entry name" value="WH-like_DNA-bd_sf"/>
</dbReference>
<proteinExistence type="inferred from homology"/>
<reference evidence="20" key="1">
    <citation type="journal article" date="2013" name="Nat. Commun.">
        <title>Whole-genome sequencing of Oryza brachyantha reveals mechanisms underlying Oryza genome evolution.</title>
        <authorList>
            <person name="Chen J."/>
            <person name="Huang Q."/>
            <person name="Gao D."/>
            <person name="Wang J."/>
            <person name="Lang Y."/>
            <person name="Liu T."/>
            <person name="Li B."/>
            <person name="Bai Z."/>
            <person name="Luis Goicoechea J."/>
            <person name="Liang C."/>
            <person name="Chen C."/>
            <person name="Zhang W."/>
            <person name="Sun S."/>
            <person name="Liao Y."/>
            <person name="Zhang X."/>
            <person name="Yang L."/>
            <person name="Song C."/>
            <person name="Wang M."/>
            <person name="Shi J."/>
            <person name="Liu G."/>
            <person name="Liu J."/>
            <person name="Zhou H."/>
            <person name="Zhou W."/>
            <person name="Yu Q."/>
            <person name="An N."/>
            <person name="Chen Y."/>
            <person name="Cai Q."/>
            <person name="Wang B."/>
            <person name="Liu B."/>
            <person name="Min J."/>
            <person name="Huang Y."/>
            <person name="Wu H."/>
            <person name="Li Z."/>
            <person name="Zhang Y."/>
            <person name="Yin Y."/>
            <person name="Song W."/>
            <person name="Jiang J."/>
            <person name="Jackson S.A."/>
            <person name="Wing R.A."/>
            <person name="Wang J."/>
            <person name="Chen M."/>
        </authorList>
    </citation>
    <scope>NUCLEOTIDE SEQUENCE [LARGE SCALE GENOMIC DNA]</scope>
    <source>
        <strain evidence="20">cv. IRGC 101232</strain>
    </source>
</reference>
<keyword evidence="9" id="KW-0805">Transcription regulation</keyword>
<comment type="catalytic activity">
    <reaction evidence="15">
        <text>1,2-dihydroxy-5-(methylsulfanyl)pent-1-en-3-one + O2 = 3-(methylsulfanyl)propanoate + CO + formate + 2 H(+)</text>
        <dbReference type="Rhea" id="RHEA:14161"/>
        <dbReference type="ChEBI" id="CHEBI:15378"/>
        <dbReference type="ChEBI" id="CHEBI:15379"/>
        <dbReference type="ChEBI" id="CHEBI:15740"/>
        <dbReference type="ChEBI" id="CHEBI:17245"/>
        <dbReference type="ChEBI" id="CHEBI:49016"/>
        <dbReference type="ChEBI" id="CHEBI:49252"/>
        <dbReference type="EC" id="1.13.11.53"/>
    </reaction>
</comment>
<keyword evidence="5 15" id="KW-0479">Metal-binding</keyword>
<comment type="pathway">
    <text evidence="15">Amino-acid biosynthesis; L-methionine biosynthesis via salvage pathway; L-methionine from S-methyl-5-thio-alpha-D-ribose 1-phosphate: step 5/6.</text>
</comment>
<dbReference type="HAMAP" id="MF_03154">
    <property type="entry name" value="Salvage_MtnD_euk"/>
    <property type="match status" value="1"/>
</dbReference>
<feature type="binding site" evidence="15">
    <location>
        <position position="209"/>
    </location>
    <ligand>
        <name>Fe(2+)</name>
        <dbReference type="ChEBI" id="CHEBI:29033"/>
        <note>for iron-dependent acireductone dioxygenase activity</note>
    </ligand>
</feature>
<dbReference type="OMA" id="GECEAGM"/>
<dbReference type="EC" id="1.13.11.53" evidence="15"/>
<dbReference type="GO" id="GO:0010308">
    <property type="term" value="F:acireductone dioxygenase (Ni2+-requiring) activity"/>
    <property type="evidence" value="ECO:0007669"/>
    <property type="project" value="UniProtKB-UniRule"/>
</dbReference>
<keyword evidence="15" id="KW-0533">Nickel</keyword>
<dbReference type="GO" id="GO:0016151">
    <property type="term" value="F:nickel cation binding"/>
    <property type="evidence" value="ECO:0007669"/>
    <property type="project" value="UniProtKB-UniRule"/>
</dbReference>
<dbReference type="SMART" id="SM00415">
    <property type="entry name" value="HSF"/>
    <property type="match status" value="1"/>
</dbReference>
<dbReference type="PRINTS" id="PR00056">
    <property type="entry name" value="HSFDOMAIN"/>
</dbReference>
<dbReference type="GO" id="GO:0043565">
    <property type="term" value="F:sequence-specific DNA binding"/>
    <property type="evidence" value="ECO:0007669"/>
    <property type="project" value="InterPro"/>
</dbReference>
<dbReference type="eggNOG" id="KOG0627">
    <property type="taxonomic scope" value="Eukaryota"/>
</dbReference>
<keyword evidence="14 15" id="KW-0539">Nucleus</keyword>
<feature type="binding site" evidence="15">
    <location>
        <position position="215"/>
    </location>
    <ligand>
        <name>Ni(2+)</name>
        <dbReference type="ChEBI" id="CHEBI:49786"/>
        <note>for nickel-dependent acireductone dioxygenase activity</note>
    </ligand>
</feature>
<dbReference type="UniPathway" id="UPA00904">
    <property type="reaction ID" value="UER00878"/>
</dbReference>
<evidence type="ECO:0000256" key="17">
    <source>
        <dbReference type="SAM" id="Coils"/>
    </source>
</evidence>
<dbReference type="GO" id="GO:0003700">
    <property type="term" value="F:DNA-binding transcription factor activity"/>
    <property type="evidence" value="ECO:0007669"/>
    <property type="project" value="InterPro"/>
</dbReference>
<protein>
    <recommendedName>
        <fullName evidence="15">Acireductone dioxygenase</fullName>
    </recommendedName>
    <alternativeName>
        <fullName evidence="15">Acireductone dioxygenase (Fe(2+)-requiring)</fullName>
        <shortName evidence="15">ARD'</shortName>
        <shortName evidence="15">Fe-ARD</shortName>
        <ecNumber evidence="15">1.13.11.54</ecNumber>
    </alternativeName>
    <alternativeName>
        <fullName evidence="15">Acireductone dioxygenase (Ni(2+)-requiring)</fullName>
        <shortName evidence="15">ARD</shortName>
        <shortName evidence="15">Ni-ARD</shortName>
        <ecNumber evidence="15">1.13.11.53</ecNumber>
    </alternativeName>
</protein>
<evidence type="ECO:0000313" key="20">
    <source>
        <dbReference type="EnsemblPlants" id="OB03G14700.1"/>
    </source>
</evidence>
<dbReference type="InterPro" id="IPR036390">
    <property type="entry name" value="WH_DNA-bd_sf"/>
</dbReference>
<evidence type="ECO:0000256" key="4">
    <source>
        <dbReference type="ARBA" id="ARBA00022553"/>
    </source>
</evidence>
<dbReference type="Proteomes" id="UP000006038">
    <property type="component" value="Chromosome 3"/>
</dbReference>
<keyword evidence="8 15" id="KW-0408">Iron</keyword>
<dbReference type="GO" id="GO:0005506">
    <property type="term" value="F:iron ion binding"/>
    <property type="evidence" value="ECO:0007669"/>
    <property type="project" value="UniProtKB-UniRule"/>
</dbReference>
<dbReference type="HOGENOM" id="CLU_325273_0_0_1"/>
<accession>J3LK94</accession>
<dbReference type="Gene3D" id="1.10.10.10">
    <property type="entry name" value="Winged helix-like DNA-binding domain superfamily/Winged helix DNA-binding domain"/>
    <property type="match status" value="1"/>
</dbReference>
<keyword evidence="4" id="KW-0597">Phosphoprotein</keyword>
<dbReference type="Pfam" id="PF00447">
    <property type="entry name" value="HSF_DNA-bind"/>
    <property type="match status" value="1"/>
</dbReference>
<dbReference type="GO" id="GO:0005886">
    <property type="term" value="C:plasma membrane"/>
    <property type="evidence" value="ECO:0007669"/>
    <property type="project" value="UniProtKB-SubCell"/>
</dbReference>
<evidence type="ECO:0000313" key="21">
    <source>
        <dbReference type="Proteomes" id="UP000006038"/>
    </source>
</evidence>
<evidence type="ECO:0000259" key="19">
    <source>
        <dbReference type="SMART" id="SM00415"/>
    </source>
</evidence>
<keyword evidence="13" id="KW-0804">Transcription</keyword>
<dbReference type="GO" id="GO:0005634">
    <property type="term" value="C:nucleus"/>
    <property type="evidence" value="ECO:0007669"/>
    <property type="project" value="UniProtKB-SubCell"/>
</dbReference>
<dbReference type="Pfam" id="PF03079">
    <property type="entry name" value="ARD"/>
    <property type="match status" value="1"/>
</dbReference>
<keyword evidence="6 15" id="KW-0223">Dioxygenase</keyword>
<evidence type="ECO:0000256" key="15">
    <source>
        <dbReference type="HAMAP-Rule" id="MF_03154"/>
    </source>
</evidence>
<evidence type="ECO:0000256" key="8">
    <source>
        <dbReference type="ARBA" id="ARBA00023004"/>
    </source>
</evidence>
<evidence type="ECO:0000256" key="3">
    <source>
        <dbReference type="ARBA" id="ARBA00022490"/>
    </source>
</evidence>
<comment type="similarity">
    <text evidence="15">Belongs to the acireductone dioxygenase (ARD) family.</text>
</comment>
<dbReference type="InterPro" id="IPR000232">
    <property type="entry name" value="HSF_DNA-bd"/>
</dbReference>
<evidence type="ECO:0000256" key="6">
    <source>
        <dbReference type="ARBA" id="ARBA00022964"/>
    </source>
</evidence>
<dbReference type="CDD" id="cd02232">
    <property type="entry name" value="cupin_ARD"/>
    <property type="match status" value="1"/>
</dbReference>
<dbReference type="EC" id="1.13.11.54" evidence="15"/>
<keyword evidence="15" id="KW-0486">Methionine biosynthesis</keyword>
<feature type="compositionally biased region" description="Acidic residues" evidence="18">
    <location>
        <begin position="516"/>
        <end position="526"/>
    </location>
</feature>
<evidence type="ECO:0000256" key="5">
    <source>
        <dbReference type="ARBA" id="ARBA00022723"/>
    </source>
</evidence>
<evidence type="ECO:0000256" key="10">
    <source>
        <dbReference type="ARBA" id="ARBA00023016"/>
    </source>
</evidence>
<comment type="subunit">
    <text evidence="2">Homotrimer.</text>
</comment>
<reference evidence="20" key="2">
    <citation type="submission" date="2013-04" db="UniProtKB">
        <authorList>
            <consortium name="EnsemblPlants"/>
        </authorList>
    </citation>
    <scope>IDENTIFICATION</scope>
</reference>
<comment type="function">
    <text evidence="15">Catalyzes 2 different reactions between oxygen and the acireductone 1,2-dihydroxy-3-keto-5-methylthiopentene (DHK-MTPene) depending upon the metal bound in the active site. Fe-containing acireductone dioxygenase (Fe-ARD) produces formate and 2-keto-4-methylthiobutyrate (KMTB), the alpha-ketoacid precursor of methionine in the methionine recycle pathway. Ni-containing acireductone dioxygenase (Ni-ARD) produces methylthiopropionate, carbon monoxide and formate, and does not lie on the methionine recycle pathway.</text>
</comment>
<evidence type="ECO:0000256" key="12">
    <source>
        <dbReference type="ARBA" id="ARBA00023125"/>
    </source>
</evidence>
<name>J3LK94_ORYBR</name>
<keyword evidence="15" id="KW-0028">Amino-acid biosynthesis</keyword>
<keyword evidence="3 15" id="KW-0963">Cytoplasm</keyword>